<protein>
    <recommendedName>
        <fullName evidence="3">Glycosyl transferase</fullName>
    </recommendedName>
</protein>
<reference evidence="1 2" key="1">
    <citation type="submission" date="2016-11" db="EMBL/GenBank/DDBJ databases">
        <title>Draft genome of Pseudomonas versuta A4R1.12.</title>
        <authorList>
            <person name="See-Too W.-S."/>
        </authorList>
    </citation>
    <scope>NUCLEOTIDE SEQUENCE [LARGE SCALE GENOMIC DNA]</scope>
    <source>
        <strain evidence="1 2">A4R1.12</strain>
    </source>
</reference>
<comment type="caution">
    <text evidence="1">The sequence shown here is derived from an EMBL/GenBank/DDBJ whole genome shotgun (WGS) entry which is preliminary data.</text>
</comment>
<proteinExistence type="predicted"/>
<evidence type="ECO:0008006" key="3">
    <source>
        <dbReference type="Google" id="ProtNLM"/>
    </source>
</evidence>
<name>A0A854A5R2_9PSED</name>
<gene>
    <name evidence="1" type="ORF">BOH74_00330</name>
</gene>
<evidence type="ECO:0000313" key="2">
    <source>
        <dbReference type="Proteomes" id="UP000185990"/>
    </source>
</evidence>
<dbReference type="Proteomes" id="UP000185990">
    <property type="component" value="Unassembled WGS sequence"/>
</dbReference>
<dbReference type="AlphaFoldDB" id="A0A854A5R2"/>
<dbReference type="Pfam" id="PF20330">
    <property type="entry name" value="DUF6625"/>
    <property type="match status" value="1"/>
</dbReference>
<accession>A0A854A5R2</accession>
<sequence length="274" mass="32500">MPFFLESCRHNPDIHWLLFSDCGSPGDLPPNVCIEPMKKSDYYQLVSDRLNIDFKPSSPYKLCDLKPALGFIHADRIQGFDFWAFGDIDLVYGNLRQYFNEARLKRYHLLSTHERRVSGHLCLIRNTERERRLFMRIDNWRERFTRDEHHALDEGAFSRIFLWRKNFPTPLFNLLGKFNLSRRRSEFTEAFSTPGGCIKWHDASSNFPQRWFWRDAKLTNDQDGERTFPYFHFVCWKRNEWASLGEIETADMQRMAGKSGWVIDASGFHTEGEP</sequence>
<dbReference type="InterPro" id="IPR046733">
    <property type="entry name" value="DUF6625"/>
</dbReference>
<dbReference type="EMBL" id="MPJD01000001">
    <property type="protein sequence ID" value="OKA29355.1"/>
    <property type="molecule type" value="Genomic_DNA"/>
</dbReference>
<evidence type="ECO:0000313" key="1">
    <source>
        <dbReference type="EMBL" id="OKA29355.1"/>
    </source>
</evidence>
<organism evidence="1 2">
    <name type="scientific">Pseudomonas versuta</name>
    <dbReference type="NCBI Taxonomy" id="1788301"/>
    <lineage>
        <taxon>Bacteria</taxon>
        <taxon>Pseudomonadati</taxon>
        <taxon>Pseudomonadota</taxon>
        <taxon>Gammaproteobacteria</taxon>
        <taxon>Pseudomonadales</taxon>
        <taxon>Pseudomonadaceae</taxon>
        <taxon>Pseudomonas</taxon>
    </lineage>
</organism>